<keyword evidence="3" id="KW-1185">Reference proteome</keyword>
<evidence type="ECO:0000313" key="3">
    <source>
        <dbReference type="Proteomes" id="UP000593568"/>
    </source>
</evidence>
<organism evidence="2 3">
    <name type="scientific">Gossypium trilobum</name>
    <dbReference type="NCBI Taxonomy" id="34281"/>
    <lineage>
        <taxon>Eukaryota</taxon>
        <taxon>Viridiplantae</taxon>
        <taxon>Streptophyta</taxon>
        <taxon>Embryophyta</taxon>
        <taxon>Tracheophyta</taxon>
        <taxon>Spermatophyta</taxon>
        <taxon>Magnoliopsida</taxon>
        <taxon>eudicotyledons</taxon>
        <taxon>Gunneridae</taxon>
        <taxon>Pentapetalae</taxon>
        <taxon>rosids</taxon>
        <taxon>malvids</taxon>
        <taxon>Malvales</taxon>
        <taxon>Malvaceae</taxon>
        <taxon>Malvoideae</taxon>
        <taxon>Gossypium</taxon>
    </lineage>
</organism>
<dbReference type="EMBL" id="JABEZW010000003">
    <property type="protein sequence ID" value="MBA0761089.1"/>
    <property type="molecule type" value="Genomic_DNA"/>
</dbReference>
<dbReference type="Proteomes" id="UP000593568">
    <property type="component" value="Unassembled WGS sequence"/>
</dbReference>
<protein>
    <recommendedName>
        <fullName evidence="4">CCHC-type domain-containing protein</fullName>
    </recommendedName>
</protein>
<evidence type="ECO:0000313" key="2">
    <source>
        <dbReference type="EMBL" id="MBA0761089.1"/>
    </source>
</evidence>
<evidence type="ECO:0000256" key="1">
    <source>
        <dbReference type="SAM" id="MobiDB-lite"/>
    </source>
</evidence>
<sequence>MVSVDLHRSLISKLRIEGKVQRVEYERLLNICYDCGQFGRVKEGCPKIITENGSDSNGGVEEGQMKPPTLKSPSTVKLDRKAEKKAFGAWTTVSRNYRRQSRRKFVTA</sequence>
<accession>A0A7J9DK56</accession>
<reference evidence="2 3" key="1">
    <citation type="journal article" date="2019" name="Genome Biol. Evol.">
        <title>Insights into the evolution of the New World diploid cottons (Gossypium, subgenus Houzingenia) based on genome sequencing.</title>
        <authorList>
            <person name="Grover C.E."/>
            <person name="Arick M.A. 2nd"/>
            <person name="Thrash A."/>
            <person name="Conover J.L."/>
            <person name="Sanders W.S."/>
            <person name="Peterson D.G."/>
            <person name="Frelichowski J.E."/>
            <person name="Scheffler J.A."/>
            <person name="Scheffler B.E."/>
            <person name="Wendel J.F."/>
        </authorList>
    </citation>
    <scope>NUCLEOTIDE SEQUENCE [LARGE SCALE GENOMIC DNA]</scope>
    <source>
        <strain evidence="2">8</strain>
        <tissue evidence="2">Leaf</tissue>
    </source>
</reference>
<feature type="region of interest" description="Disordered" evidence="1">
    <location>
        <begin position="50"/>
        <end position="77"/>
    </location>
</feature>
<comment type="caution">
    <text evidence="2">The sequence shown here is derived from an EMBL/GenBank/DDBJ whole genome shotgun (WGS) entry which is preliminary data.</text>
</comment>
<proteinExistence type="predicted"/>
<feature type="non-terminal residue" evidence="2">
    <location>
        <position position="108"/>
    </location>
</feature>
<name>A0A7J9DK56_9ROSI</name>
<dbReference type="AlphaFoldDB" id="A0A7J9DK56"/>
<evidence type="ECO:0008006" key="4">
    <source>
        <dbReference type="Google" id="ProtNLM"/>
    </source>
</evidence>
<gene>
    <name evidence="2" type="ORF">Gotri_023784</name>
</gene>